<evidence type="ECO:0000256" key="1">
    <source>
        <dbReference type="SAM" id="Phobius"/>
    </source>
</evidence>
<keyword evidence="3" id="KW-1185">Reference proteome</keyword>
<organism evidence="2 3">
    <name type="scientific">Stagnihabitans tardus</name>
    <dbReference type="NCBI Taxonomy" id="2699202"/>
    <lineage>
        <taxon>Bacteria</taxon>
        <taxon>Pseudomonadati</taxon>
        <taxon>Pseudomonadota</taxon>
        <taxon>Alphaproteobacteria</taxon>
        <taxon>Rhodobacterales</taxon>
        <taxon>Paracoccaceae</taxon>
        <taxon>Stagnihabitans</taxon>
    </lineage>
</organism>
<dbReference type="AlphaFoldDB" id="A0AAE4Y6U6"/>
<proteinExistence type="predicted"/>
<keyword evidence="1" id="KW-0472">Membrane</keyword>
<comment type="caution">
    <text evidence="2">The sequence shown here is derived from an EMBL/GenBank/DDBJ whole genome shotgun (WGS) entry which is preliminary data.</text>
</comment>
<dbReference type="RefSeq" id="WP_168773757.1">
    <property type="nucleotide sequence ID" value="NZ_JAABNR010000004.1"/>
</dbReference>
<dbReference type="EMBL" id="JAABNR010000004">
    <property type="protein sequence ID" value="NBZ86941.1"/>
    <property type="molecule type" value="Genomic_DNA"/>
</dbReference>
<evidence type="ECO:0000313" key="3">
    <source>
        <dbReference type="Proteomes" id="UP001193501"/>
    </source>
</evidence>
<feature type="transmembrane region" description="Helical" evidence="1">
    <location>
        <begin position="32"/>
        <end position="51"/>
    </location>
</feature>
<sequence>MQGLGMGLGRGIARFYLALYDLAMRLGPLRGALVIGYGPILAAILVFLVKTPLLDPVFGATGATLFIFVVFAAFGPLMNTGSKVVTEIVHFRRKGAWPGAGPLDRPAAMAPTMQRIEALRIWARGGDL</sequence>
<dbReference type="Proteomes" id="UP001193501">
    <property type="component" value="Unassembled WGS sequence"/>
</dbReference>
<keyword evidence="1" id="KW-1133">Transmembrane helix</keyword>
<evidence type="ECO:0000313" key="2">
    <source>
        <dbReference type="EMBL" id="NBZ86941.1"/>
    </source>
</evidence>
<name>A0AAE4Y6U6_9RHOB</name>
<accession>A0AAE4Y6U6</accession>
<feature type="transmembrane region" description="Helical" evidence="1">
    <location>
        <begin position="57"/>
        <end position="77"/>
    </location>
</feature>
<reference evidence="2" key="1">
    <citation type="submission" date="2020-01" db="EMBL/GenBank/DDBJ databases">
        <authorList>
            <person name="Chen W.-M."/>
        </authorList>
    </citation>
    <scope>NUCLEOTIDE SEQUENCE</scope>
    <source>
        <strain evidence="2">CYK-10</strain>
    </source>
</reference>
<gene>
    <name evidence="2" type="ORF">GV832_05055</name>
</gene>
<keyword evidence="1" id="KW-0812">Transmembrane</keyword>
<protein>
    <submittedName>
        <fullName evidence="2">Uncharacterized protein</fullName>
    </submittedName>
</protein>